<feature type="compositionally biased region" description="Polar residues" evidence="8">
    <location>
        <begin position="408"/>
        <end position="422"/>
    </location>
</feature>
<organism evidence="9 10">
    <name type="scientific">Ceraceosorus bombacis</name>
    <dbReference type="NCBI Taxonomy" id="401625"/>
    <lineage>
        <taxon>Eukaryota</taxon>
        <taxon>Fungi</taxon>
        <taxon>Dikarya</taxon>
        <taxon>Basidiomycota</taxon>
        <taxon>Ustilaginomycotina</taxon>
        <taxon>Exobasidiomycetes</taxon>
        <taxon>Ceraceosorales</taxon>
        <taxon>Ceraceosoraceae</taxon>
        <taxon>Ceraceosorus</taxon>
    </lineage>
</organism>
<dbReference type="SUPFAM" id="SSF47895">
    <property type="entry name" value="Transducin (alpha subunit), insertion domain"/>
    <property type="match status" value="1"/>
</dbReference>
<feature type="compositionally biased region" description="Basic and acidic residues" evidence="8">
    <location>
        <begin position="296"/>
        <end position="311"/>
    </location>
</feature>
<dbReference type="AlphaFoldDB" id="A0A0P1BMX1"/>
<feature type="compositionally biased region" description="Polar residues" evidence="8">
    <location>
        <begin position="73"/>
        <end position="87"/>
    </location>
</feature>
<evidence type="ECO:0000256" key="8">
    <source>
        <dbReference type="SAM" id="MobiDB-lite"/>
    </source>
</evidence>
<dbReference type="PROSITE" id="PS51882">
    <property type="entry name" value="G_ALPHA"/>
    <property type="match status" value="1"/>
</dbReference>
<dbReference type="InterPro" id="IPR027417">
    <property type="entry name" value="P-loop_NTPase"/>
</dbReference>
<dbReference type="GO" id="GO:0046872">
    <property type="term" value="F:metal ion binding"/>
    <property type="evidence" value="ECO:0007669"/>
    <property type="project" value="UniProtKB-KW"/>
</dbReference>
<feature type="region of interest" description="Disordered" evidence="8">
    <location>
        <begin position="111"/>
        <end position="311"/>
    </location>
</feature>
<evidence type="ECO:0000313" key="10">
    <source>
        <dbReference type="Proteomes" id="UP000054845"/>
    </source>
</evidence>
<feature type="region of interest" description="Disordered" evidence="8">
    <location>
        <begin position="392"/>
        <end position="429"/>
    </location>
</feature>
<feature type="binding site" evidence="6">
    <location>
        <position position="800"/>
    </location>
    <ligand>
        <name>GTP</name>
        <dbReference type="ChEBI" id="CHEBI:37565"/>
    </ligand>
</feature>
<feature type="region of interest" description="Disordered" evidence="8">
    <location>
        <begin position="544"/>
        <end position="572"/>
    </location>
</feature>
<dbReference type="SUPFAM" id="SSF52540">
    <property type="entry name" value="P-loop containing nucleoside triphosphate hydrolases"/>
    <property type="match status" value="1"/>
</dbReference>
<comment type="similarity">
    <text evidence="1">Belongs to the G-alpha family.</text>
</comment>
<dbReference type="OrthoDB" id="5817230at2759"/>
<accession>A0A0P1BMX1</accession>
<dbReference type="InterPro" id="IPR011025">
    <property type="entry name" value="GproteinA_insert"/>
</dbReference>
<dbReference type="CDD" id="cd00066">
    <property type="entry name" value="G-alpha"/>
    <property type="match status" value="1"/>
</dbReference>
<evidence type="ECO:0000256" key="3">
    <source>
        <dbReference type="ARBA" id="ARBA00022741"/>
    </source>
</evidence>
<feature type="compositionally biased region" description="Basic and acidic residues" evidence="8">
    <location>
        <begin position="140"/>
        <end position="150"/>
    </location>
</feature>
<evidence type="ECO:0000256" key="1">
    <source>
        <dbReference type="ARBA" id="ARBA00005804"/>
    </source>
</evidence>
<feature type="compositionally biased region" description="Basic and acidic residues" evidence="8">
    <location>
        <begin position="228"/>
        <end position="238"/>
    </location>
</feature>
<dbReference type="Pfam" id="PF00503">
    <property type="entry name" value="G-alpha"/>
    <property type="match status" value="1"/>
</dbReference>
<evidence type="ECO:0000313" key="9">
    <source>
        <dbReference type="EMBL" id="CEH17765.1"/>
    </source>
</evidence>
<dbReference type="GO" id="GO:0001664">
    <property type="term" value="F:G protein-coupled receptor binding"/>
    <property type="evidence" value="ECO:0007669"/>
    <property type="project" value="TreeGrafter"/>
</dbReference>
<dbReference type="Proteomes" id="UP000054845">
    <property type="component" value="Unassembled WGS sequence"/>
</dbReference>
<keyword evidence="4 6" id="KW-0342">GTP-binding</keyword>
<feature type="region of interest" description="Disordered" evidence="8">
    <location>
        <begin position="64"/>
        <end position="89"/>
    </location>
</feature>
<reference evidence="10" key="1">
    <citation type="submission" date="2014-09" db="EMBL/GenBank/DDBJ databases">
        <authorList>
            <person name="Sharma Rahul"/>
            <person name="Thines Marco"/>
        </authorList>
    </citation>
    <scope>NUCLEOTIDE SEQUENCE [LARGE SCALE GENOMIC DNA]</scope>
</reference>
<keyword evidence="3 6" id="KW-0547">Nucleotide-binding</keyword>
<dbReference type="PANTHER" id="PTHR10218:SF360">
    <property type="entry name" value="GUANINE NUCLEOTIDE-BINDING PROTEIN SUBUNIT ALPHA HOMOLOG"/>
    <property type="match status" value="1"/>
</dbReference>
<evidence type="ECO:0000256" key="5">
    <source>
        <dbReference type="ARBA" id="ARBA00023224"/>
    </source>
</evidence>
<dbReference type="Gene3D" id="1.10.400.10">
    <property type="entry name" value="GI Alpha 1, domain 2-like"/>
    <property type="match status" value="1"/>
</dbReference>
<feature type="compositionally biased region" description="Basic and acidic residues" evidence="8">
    <location>
        <begin position="113"/>
        <end position="123"/>
    </location>
</feature>
<sequence length="828" mass="90084">MHRPIADTPLAPAELELHSLDAASASTRSYIPPPSPTLSLSSFKNIWGKLPAKGTTSSASSIRSAASSVASKPPSTVQSSNPKQPITSEACPTLASSAAISALIGEGAAFDKQTNKTPKDKAGNLDLLRKRRSALSGSSKGKEKAHRDGETASSGTPTISSAPTSYDLQESGGAPATLLGKAPPSPDSRHSAEPLQKPLQSSAASSKSAHTSDKISRVQQAPAVNPAEWREPNRDRKSSSGFFSTLKSSRSRSRARTMPGKTVAKSAAATVSGAAGGEDPLSRALRPPADESNAARLERQRKEASAKKRSEEIDKALKEEAIRNKRDRAGEQKMLLLGQAGAGKTTVLKQMRLLYDQSAHQRERRSWRVVVYLNLILAVRAVLEVFEESHEARALNPPSVSRGPGGNASAQSSTESLNSSAINPLAHRNNHGDTSLARLRLAPLLSLEAELRARLGAVDEYADLSDPKVAGAALLAARSQARAEAARPQGKRRAGPTLLLRAGWQDRLLGRAKFSDDNADSIGSANTNGTKSRLRFKKLNIAGRQRSASVNEPPADAAEEESVPPPLPDLDSGDVQVGLHEDEIGRLLLASMEDVMSIWQDPRIRKLRRRQKIDERADGASYFLEQMPRIAAADFFPTDDDIMRARVRTVGITEDRFTVDRHTTYRICDVGGSRSQRVFWASFFEDARAIIFLAPVSAFDQKLIEEPRMNRIDDSLELFASIVSNPLLLKVSLILFLNKIDVLERKLAAGIQVSRYFPEYDGPDDFEQVWRFFRTKFREVLASHRSLARDRPCYIHTTCATSTKQIKAILVSVQDTILRENLKATGMA</sequence>
<dbReference type="GO" id="GO:0007188">
    <property type="term" value="P:adenylate cyclase-modulating G protein-coupled receptor signaling pathway"/>
    <property type="evidence" value="ECO:0007669"/>
    <property type="project" value="TreeGrafter"/>
</dbReference>
<dbReference type="PRINTS" id="PR00318">
    <property type="entry name" value="GPROTEINA"/>
</dbReference>
<dbReference type="GO" id="GO:0005737">
    <property type="term" value="C:cytoplasm"/>
    <property type="evidence" value="ECO:0007669"/>
    <property type="project" value="TreeGrafter"/>
</dbReference>
<dbReference type="PANTHER" id="PTHR10218">
    <property type="entry name" value="GTP-BINDING PROTEIN ALPHA SUBUNIT"/>
    <property type="match status" value="1"/>
</dbReference>
<dbReference type="EMBL" id="CCYA01000265">
    <property type="protein sequence ID" value="CEH17765.1"/>
    <property type="molecule type" value="Genomic_DNA"/>
</dbReference>
<name>A0A0P1BMX1_9BASI</name>
<feature type="binding site" evidence="7">
    <location>
        <position position="649"/>
    </location>
    <ligand>
        <name>Mg(2+)</name>
        <dbReference type="ChEBI" id="CHEBI:18420"/>
    </ligand>
</feature>
<proteinExistence type="inferred from homology"/>
<evidence type="ECO:0000256" key="4">
    <source>
        <dbReference type="ARBA" id="ARBA00023134"/>
    </source>
</evidence>
<feature type="compositionally biased region" description="Low complexity" evidence="8">
    <location>
        <begin position="239"/>
        <end position="248"/>
    </location>
</feature>
<keyword evidence="10" id="KW-1185">Reference proteome</keyword>
<evidence type="ECO:0000256" key="7">
    <source>
        <dbReference type="PIRSR" id="PIRSR601019-2"/>
    </source>
</evidence>
<feature type="compositionally biased region" description="Low complexity" evidence="8">
    <location>
        <begin position="260"/>
        <end position="273"/>
    </location>
</feature>
<protein>
    <submittedName>
        <fullName evidence="9">G-protein alpha subunit</fullName>
    </submittedName>
</protein>
<dbReference type="SMART" id="SM00275">
    <property type="entry name" value="G_alpha"/>
    <property type="match status" value="1"/>
</dbReference>
<keyword evidence="5" id="KW-0807">Transducer</keyword>
<dbReference type="FunFam" id="3.40.50.300:FF:000692">
    <property type="entry name" value="Guanine nucleotide-binding protein subunit alpha"/>
    <property type="match status" value="1"/>
</dbReference>
<keyword evidence="2 7" id="KW-0479">Metal-binding</keyword>
<dbReference type="GO" id="GO:0003924">
    <property type="term" value="F:GTPase activity"/>
    <property type="evidence" value="ECO:0007669"/>
    <property type="project" value="InterPro"/>
</dbReference>
<evidence type="ECO:0000256" key="2">
    <source>
        <dbReference type="ARBA" id="ARBA00022723"/>
    </source>
</evidence>
<feature type="binding site" evidence="6">
    <location>
        <begin position="738"/>
        <end position="741"/>
    </location>
    <ligand>
        <name>GTP</name>
        <dbReference type="ChEBI" id="CHEBI:37565"/>
    </ligand>
</feature>
<keyword evidence="7" id="KW-0460">Magnesium</keyword>
<evidence type="ECO:0000256" key="6">
    <source>
        <dbReference type="PIRSR" id="PIRSR601019-1"/>
    </source>
</evidence>
<dbReference type="Gene3D" id="3.40.50.300">
    <property type="entry name" value="P-loop containing nucleotide triphosphate hydrolases"/>
    <property type="match status" value="2"/>
</dbReference>
<dbReference type="GO" id="GO:0031683">
    <property type="term" value="F:G-protein beta/gamma-subunit complex binding"/>
    <property type="evidence" value="ECO:0007669"/>
    <property type="project" value="InterPro"/>
</dbReference>
<dbReference type="GO" id="GO:0005525">
    <property type="term" value="F:GTP binding"/>
    <property type="evidence" value="ECO:0007669"/>
    <property type="project" value="UniProtKB-KW"/>
</dbReference>
<feature type="compositionally biased region" description="Polar residues" evidence="8">
    <location>
        <begin position="151"/>
        <end position="168"/>
    </location>
</feature>
<dbReference type="GO" id="GO:0005834">
    <property type="term" value="C:heterotrimeric G-protein complex"/>
    <property type="evidence" value="ECO:0007669"/>
    <property type="project" value="TreeGrafter"/>
</dbReference>
<dbReference type="STRING" id="401625.A0A0P1BMX1"/>
<dbReference type="InterPro" id="IPR001019">
    <property type="entry name" value="Gprotein_alpha_su"/>
</dbReference>